<evidence type="ECO:0000259" key="1">
    <source>
        <dbReference type="Pfam" id="PF09356"/>
    </source>
</evidence>
<name>A0A086YBM5_9RHOB</name>
<accession>A0A086YBM5</accession>
<dbReference type="AlphaFoldDB" id="A0A086YBM5"/>
<evidence type="ECO:0000313" key="2">
    <source>
        <dbReference type="EMBL" id="KFI31675.1"/>
    </source>
</evidence>
<dbReference type="Pfam" id="PF09931">
    <property type="entry name" value="Phage_phiJL001_Gp84_N"/>
    <property type="match status" value="1"/>
</dbReference>
<dbReference type="STRING" id="195105.CN97_04365"/>
<comment type="caution">
    <text evidence="2">The sequence shown here is derived from an EMBL/GenBank/DDBJ whole genome shotgun (WGS) entry which is preliminary data.</text>
</comment>
<keyword evidence="3" id="KW-1185">Reference proteome</keyword>
<dbReference type="Pfam" id="PF09356">
    <property type="entry name" value="Phage_BR0599"/>
    <property type="match status" value="1"/>
</dbReference>
<feature type="domain" description="Bacteriophage phiJL001 Gp84 C-terminal" evidence="1">
    <location>
        <begin position="194"/>
        <end position="272"/>
    </location>
</feature>
<evidence type="ECO:0000313" key="3">
    <source>
        <dbReference type="Proteomes" id="UP000028826"/>
    </source>
</evidence>
<dbReference type="Proteomes" id="UP000028826">
    <property type="component" value="Unassembled WGS sequence"/>
</dbReference>
<dbReference type="InterPro" id="IPR018964">
    <property type="entry name" value="Phage_phiJL001_Gp84_C"/>
</dbReference>
<proteinExistence type="predicted"/>
<dbReference type="OrthoDB" id="1633386at2"/>
<dbReference type="InterPro" id="IPR011928">
    <property type="entry name" value="Phage_phiJL001_Gp84"/>
</dbReference>
<dbReference type="RefSeq" id="WP_035705444.1">
    <property type="nucleotide sequence ID" value="NZ_CP035510.1"/>
</dbReference>
<gene>
    <name evidence="2" type="ORF">CN97_04365</name>
</gene>
<reference evidence="2 3" key="1">
    <citation type="submission" date="2014-03" db="EMBL/GenBank/DDBJ databases">
        <title>Genome of Haematobacter massiliensis CCUG 47968.</title>
        <authorList>
            <person name="Wang D."/>
            <person name="Wang G."/>
        </authorList>
    </citation>
    <scope>NUCLEOTIDE SEQUENCE [LARGE SCALE GENOMIC DNA]</scope>
    <source>
        <strain evidence="2 3">CCUG 47968</strain>
    </source>
</reference>
<protein>
    <recommendedName>
        <fullName evidence="1">Bacteriophage phiJL001 Gp84 C-terminal domain-containing protein</fullName>
    </recommendedName>
</protein>
<organism evidence="2 3">
    <name type="scientific">Haematobacter massiliensis</name>
    <dbReference type="NCBI Taxonomy" id="195105"/>
    <lineage>
        <taxon>Bacteria</taxon>
        <taxon>Pseudomonadati</taxon>
        <taxon>Pseudomonadota</taxon>
        <taxon>Alphaproteobacteria</taxon>
        <taxon>Rhodobacterales</taxon>
        <taxon>Paracoccaceae</taxon>
        <taxon>Haematobacter</taxon>
    </lineage>
</organism>
<sequence length="284" mass="30318">MSSNTLQAHLETGATTVCRCWAVERRDGTRMGFTDHDTDLSFDGLLFRAATGMTAAQLEQVTGLAVDNSAASGALTAEGITEEDIAAGRYDGAEVRSWLVNWADVAQRALRFRGEIGEIRRGAGAFEAELRGLADRLNQRGGRAIQRGCAARLGDAACGIDLADPRYGCEGAVISVTGARVIQLGDALGGYPARWFERGSLTILSGSASGLVGLVKLQKDGNVELWQELRAPLHPGDRVRLTAGCDKRLATCGAKFSNTVNFRGFPHVPGEDWLVASPARRMGR</sequence>
<dbReference type="eggNOG" id="COG5449">
    <property type="taxonomic scope" value="Bacteria"/>
</dbReference>
<dbReference type="NCBIfam" id="TIGR02218">
    <property type="entry name" value="phg_TIGR02218"/>
    <property type="match status" value="1"/>
</dbReference>
<dbReference type="EMBL" id="JGYG01000001">
    <property type="protein sequence ID" value="KFI31675.1"/>
    <property type="molecule type" value="Genomic_DNA"/>
</dbReference>